<dbReference type="InterPro" id="IPR023393">
    <property type="entry name" value="START-like_dom_sf"/>
</dbReference>
<dbReference type="Proteomes" id="UP000597886">
    <property type="component" value="Unassembled WGS sequence"/>
</dbReference>
<dbReference type="Pfam" id="PF10604">
    <property type="entry name" value="Polyketide_cyc2"/>
    <property type="match status" value="1"/>
</dbReference>
<dbReference type="RefSeq" id="WP_171330590.1">
    <property type="nucleotide sequence ID" value="NZ_WVRA01000004.1"/>
</dbReference>
<dbReference type="SUPFAM" id="SSF55961">
    <property type="entry name" value="Bet v1-like"/>
    <property type="match status" value="1"/>
</dbReference>
<proteinExistence type="predicted"/>
<evidence type="ECO:0000313" key="2">
    <source>
        <dbReference type="Proteomes" id="UP000597886"/>
    </source>
</evidence>
<evidence type="ECO:0000313" key="1">
    <source>
        <dbReference type="EMBL" id="NOE19133.1"/>
    </source>
</evidence>
<reference evidence="1" key="1">
    <citation type="submission" date="2019-12" db="EMBL/GenBank/DDBJ databases">
        <title>Ruegeria JWLKs population differentiation of coral mucus and skeleton niches.</title>
        <authorList>
            <person name="Luo D."/>
        </authorList>
    </citation>
    <scope>NUCLEOTIDE SEQUENCE</scope>
    <source>
        <strain evidence="1">HKCCD6181</strain>
    </source>
</reference>
<sequence length="178" mass="19425">MKVIKRIFAGLVVCILVLVAVSYLLPGKAEVSRSIAIDAPPSAIFPYVNSMQETEKWSPWLHRDPETKLTYSGPAAGVGNTLNWASDHPQVGTGSQEIVESVENQRVKTALDFGPMGTATASFILEPDGAGTRVTWGFDSDLGLNPMSRWMGLMMDTWVGEDYDRGLTNLKALVEHQS</sequence>
<dbReference type="EMBL" id="WVRA01000004">
    <property type="protein sequence ID" value="NOE19133.1"/>
    <property type="molecule type" value="Genomic_DNA"/>
</dbReference>
<gene>
    <name evidence="1" type="ORF">GS634_13480</name>
</gene>
<accession>A0AA90YU05</accession>
<organism evidence="1 2">
    <name type="scientific">Ruegeria atlantica</name>
    <dbReference type="NCBI Taxonomy" id="81569"/>
    <lineage>
        <taxon>Bacteria</taxon>
        <taxon>Pseudomonadati</taxon>
        <taxon>Pseudomonadota</taxon>
        <taxon>Alphaproteobacteria</taxon>
        <taxon>Rhodobacterales</taxon>
        <taxon>Roseobacteraceae</taxon>
        <taxon>Ruegeria</taxon>
    </lineage>
</organism>
<dbReference type="CDD" id="cd07818">
    <property type="entry name" value="SRPBCC_1"/>
    <property type="match status" value="1"/>
</dbReference>
<evidence type="ECO:0008006" key="3">
    <source>
        <dbReference type="Google" id="ProtNLM"/>
    </source>
</evidence>
<comment type="caution">
    <text evidence="1">The sequence shown here is derived from an EMBL/GenBank/DDBJ whole genome shotgun (WGS) entry which is preliminary data.</text>
</comment>
<dbReference type="InterPro" id="IPR019587">
    <property type="entry name" value="Polyketide_cyclase/dehydratase"/>
</dbReference>
<protein>
    <recommendedName>
        <fullName evidence="3">Polyketide cyclase / dehydrase and lipid transport</fullName>
    </recommendedName>
</protein>
<dbReference type="AlphaFoldDB" id="A0AA90YU05"/>
<name>A0AA90YU05_9RHOB</name>
<dbReference type="Gene3D" id="3.30.530.20">
    <property type="match status" value="1"/>
</dbReference>